<dbReference type="InterPro" id="IPR008183">
    <property type="entry name" value="Aldose_1/G6P_1-epimerase"/>
</dbReference>
<reference evidence="1 2" key="1">
    <citation type="submission" date="2016-10" db="EMBL/GenBank/DDBJ databases">
        <authorList>
            <person name="de Groot N.N."/>
        </authorList>
    </citation>
    <scope>NUCLEOTIDE SEQUENCE [LARGE SCALE GENOMIC DNA]</scope>
    <source>
        <strain evidence="1 2">CGMCC 1.5070</strain>
    </source>
</reference>
<dbReference type="OrthoDB" id="9795355at2"/>
<dbReference type="EMBL" id="FOCG01000001">
    <property type="protein sequence ID" value="SEM49375.1"/>
    <property type="molecule type" value="Genomic_DNA"/>
</dbReference>
<dbReference type="Proteomes" id="UP000199158">
    <property type="component" value="Unassembled WGS sequence"/>
</dbReference>
<dbReference type="InterPro" id="IPR037481">
    <property type="entry name" value="LacX"/>
</dbReference>
<name>A0A1H7YTW4_9FIRM</name>
<dbReference type="InterPro" id="IPR011013">
    <property type="entry name" value="Gal_mutarotase_sf_dom"/>
</dbReference>
<sequence>MIYELENDRLKVQINSMGAELWSILDKHTLTEHLWQGDPAVWGRRAPNLFPICGKLVNDSCVINGKTYHIPMHGFARDYEHQVLSQSKDCIRFRFTQSKETLEKYPFSFYLDTCYELHGNQLSCTFEVKNTGSGVLPFSIGFHSGYMCPFDTEHTIEDYSLVFEKKEAASQVLCNDFLAGGEKLYLNGENTIPLHNQLFPQSFILKGLQSDYVSIVENSTGREVRVSISGFPYVVFWSTPQKVPFVCIEPWYGVPDRADTDGDFLNKTGLQTIAQGESFCCNQTIEIKGRAK</sequence>
<dbReference type="AlphaFoldDB" id="A0A1H7YTW4"/>
<accession>A0A1H7YTW4</accession>
<dbReference type="GO" id="GO:0030246">
    <property type="term" value="F:carbohydrate binding"/>
    <property type="evidence" value="ECO:0007669"/>
    <property type="project" value="InterPro"/>
</dbReference>
<dbReference type="GO" id="GO:0005975">
    <property type="term" value="P:carbohydrate metabolic process"/>
    <property type="evidence" value="ECO:0007669"/>
    <property type="project" value="InterPro"/>
</dbReference>
<dbReference type="Gene3D" id="2.70.98.10">
    <property type="match status" value="1"/>
</dbReference>
<evidence type="ECO:0000313" key="2">
    <source>
        <dbReference type="Proteomes" id="UP000199158"/>
    </source>
</evidence>
<dbReference type="InterPro" id="IPR014718">
    <property type="entry name" value="GH-type_carb-bd"/>
</dbReference>
<organism evidence="1 2">
    <name type="scientific">Hydrogenoanaerobacterium saccharovorans</name>
    <dbReference type="NCBI Taxonomy" id="474960"/>
    <lineage>
        <taxon>Bacteria</taxon>
        <taxon>Bacillati</taxon>
        <taxon>Bacillota</taxon>
        <taxon>Clostridia</taxon>
        <taxon>Eubacteriales</taxon>
        <taxon>Oscillospiraceae</taxon>
        <taxon>Hydrogenoanaerobacterium</taxon>
    </lineage>
</organism>
<keyword evidence="2" id="KW-1185">Reference proteome</keyword>
<proteinExistence type="predicted"/>
<dbReference type="GO" id="GO:0016853">
    <property type="term" value="F:isomerase activity"/>
    <property type="evidence" value="ECO:0007669"/>
    <property type="project" value="InterPro"/>
</dbReference>
<dbReference type="Pfam" id="PF01263">
    <property type="entry name" value="Aldose_epim"/>
    <property type="match status" value="1"/>
</dbReference>
<gene>
    <name evidence="1" type="ORF">SAMN05216180_0235</name>
</gene>
<dbReference type="CDD" id="cd09024">
    <property type="entry name" value="Aldose_epim_lacX"/>
    <property type="match status" value="1"/>
</dbReference>
<dbReference type="STRING" id="474960.SAMN05216180_0235"/>
<dbReference type="SUPFAM" id="SSF74650">
    <property type="entry name" value="Galactose mutarotase-like"/>
    <property type="match status" value="1"/>
</dbReference>
<dbReference type="RefSeq" id="WP_092750839.1">
    <property type="nucleotide sequence ID" value="NZ_FOCG01000001.1"/>
</dbReference>
<evidence type="ECO:0000313" key="1">
    <source>
        <dbReference type="EMBL" id="SEM49375.1"/>
    </source>
</evidence>
<protein>
    <submittedName>
        <fullName evidence="1">Galactose mutarotase</fullName>
    </submittedName>
</protein>